<dbReference type="InterPro" id="IPR018743">
    <property type="entry name" value="DUF2292"/>
</dbReference>
<reference evidence="1 2" key="2">
    <citation type="journal article" date="2011" name="J. Bacteriol.">
        <title>Genomes of three methylotrophs from a single niche uncover genetic and metabolic divergence of Methylophilaceae.</title>
        <authorList>
            <person name="Lapidus A."/>
            <person name="Clum A."/>
            <person name="Labutti K."/>
            <person name="Kaluzhnaya M.G."/>
            <person name="Lim S."/>
            <person name="Beck D.A."/>
            <person name="Glavina Del Rio T."/>
            <person name="Nolan M."/>
            <person name="Mavromatis K."/>
            <person name="Huntemann M."/>
            <person name="Lucas S."/>
            <person name="Lidstrom M.E."/>
            <person name="Ivanova N."/>
            <person name="Chistoserdova L."/>
        </authorList>
    </citation>
    <scope>NUCLEOTIDE SEQUENCE [LARGE SCALE GENOMIC DNA]</scope>
    <source>
        <strain evidence="1 2">SIP3-4</strain>
    </source>
</reference>
<dbReference type="RefSeq" id="WP_015830723.1">
    <property type="nucleotide sequence ID" value="NC_012969.1"/>
</dbReference>
<sequence length="66" mass="7369">MSQPFNTSLSTEVVQEILRAVEQLRFGAVEITVHDGRVTQIERREKVRFGNEQQKSKPTATAAAAI</sequence>
<name>C6X7C5_METGS</name>
<evidence type="ECO:0000313" key="1">
    <source>
        <dbReference type="EMBL" id="ACT51390.1"/>
    </source>
</evidence>
<dbReference type="Proteomes" id="UP000002743">
    <property type="component" value="Chromosome"/>
</dbReference>
<accession>C6X7C5</accession>
<dbReference type="STRING" id="582744.Msip34_2148"/>
<reference evidence="2" key="1">
    <citation type="submission" date="2009-07" db="EMBL/GenBank/DDBJ databases">
        <title>Complete sequence of chromosome of Methylovorus sp. SIP3-4.</title>
        <authorList>
            <person name="Lucas S."/>
            <person name="Copeland A."/>
            <person name="Lapidus A."/>
            <person name="Glavina del Rio T."/>
            <person name="Tice H."/>
            <person name="Bruce D."/>
            <person name="Goodwin L."/>
            <person name="Pitluck S."/>
            <person name="Clum A."/>
            <person name="Larimer F."/>
            <person name="Land M."/>
            <person name="Hauser L."/>
            <person name="Kyrpides N."/>
            <person name="Mikhailova N."/>
            <person name="Kayluzhnaya M."/>
            <person name="Chistoserdova L."/>
        </authorList>
    </citation>
    <scope>NUCLEOTIDE SEQUENCE [LARGE SCALE GENOMIC DNA]</scope>
    <source>
        <strain evidence="2">SIP3-4</strain>
    </source>
</reference>
<dbReference type="AlphaFoldDB" id="C6X7C5"/>
<dbReference type="EMBL" id="CP001674">
    <property type="protein sequence ID" value="ACT51390.1"/>
    <property type="molecule type" value="Genomic_DNA"/>
</dbReference>
<gene>
    <name evidence="1" type="ordered locus">Msip34_2148</name>
</gene>
<dbReference type="OrthoDB" id="6905012at2"/>
<dbReference type="eggNOG" id="COG5583">
    <property type="taxonomic scope" value="Bacteria"/>
</dbReference>
<dbReference type="HOGENOM" id="CLU_198116_0_1_4"/>
<proteinExistence type="predicted"/>
<dbReference type="Pfam" id="PF10055">
    <property type="entry name" value="DUF2292"/>
    <property type="match status" value="1"/>
</dbReference>
<evidence type="ECO:0008006" key="3">
    <source>
        <dbReference type="Google" id="ProtNLM"/>
    </source>
</evidence>
<keyword evidence="2" id="KW-1185">Reference proteome</keyword>
<organism evidence="1 2">
    <name type="scientific">Methylovorus glucosotrophus (strain SIP3-4)</name>
    <dbReference type="NCBI Taxonomy" id="582744"/>
    <lineage>
        <taxon>Bacteria</taxon>
        <taxon>Pseudomonadati</taxon>
        <taxon>Pseudomonadota</taxon>
        <taxon>Betaproteobacteria</taxon>
        <taxon>Nitrosomonadales</taxon>
        <taxon>Methylophilaceae</taxon>
        <taxon>Methylovorus</taxon>
    </lineage>
</organism>
<dbReference type="KEGG" id="mei:Msip34_2148"/>
<protein>
    <recommendedName>
        <fullName evidence="3">DUF2292 domain-containing protein</fullName>
    </recommendedName>
</protein>
<evidence type="ECO:0000313" key="2">
    <source>
        <dbReference type="Proteomes" id="UP000002743"/>
    </source>
</evidence>